<accession>A0ABX1J729</accession>
<proteinExistence type="predicted"/>
<name>A0ABX1J729_9PSEU</name>
<sequence length="88" mass="10042">MRFFAFERTLLDTPTEELPAVLATEPIWPTVDMDALDIEAEKARAAQVAVQQPEPGQAPRRGAGSWQPPMTPTELEHLLQRMRKKWNM</sequence>
<dbReference type="EMBL" id="JAAXLS010000016">
    <property type="protein sequence ID" value="NKQ55608.1"/>
    <property type="molecule type" value="Genomic_DNA"/>
</dbReference>
<dbReference type="RefSeq" id="WP_168518648.1">
    <property type="nucleotide sequence ID" value="NZ_JAAXLS010000016.1"/>
</dbReference>
<gene>
    <name evidence="2" type="ORF">HFP15_22245</name>
</gene>
<feature type="region of interest" description="Disordered" evidence="1">
    <location>
        <begin position="50"/>
        <end position="71"/>
    </location>
</feature>
<organism evidence="2 3">
    <name type="scientific">Amycolatopsis acididurans</name>
    <dbReference type="NCBI Taxonomy" id="2724524"/>
    <lineage>
        <taxon>Bacteria</taxon>
        <taxon>Bacillati</taxon>
        <taxon>Actinomycetota</taxon>
        <taxon>Actinomycetes</taxon>
        <taxon>Pseudonocardiales</taxon>
        <taxon>Pseudonocardiaceae</taxon>
        <taxon>Amycolatopsis</taxon>
    </lineage>
</organism>
<evidence type="ECO:0000313" key="3">
    <source>
        <dbReference type="Proteomes" id="UP000715441"/>
    </source>
</evidence>
<dbReference type="Proteomes" id="UP000715441">
    <property type="component" value="Unassembled WGS sequence"/>
</dbReference>
<evidence type="ECO:0000313" key="2">
    <source>
        <dbReference type="EMBL" id="NKQ55608.1"/>
    </source>
</evidence>
<evidence type="ECO:0000256" key="1">
    <source>
        <dbReference type="SAM" id="MobiDB-lite"/>
    </source>
</evidence>
<comment type="caution">
    <text evidence="2">The sequence shown here is derived from an EMBL/GenBank/DDBJ whole genome shotgun (WGS) entry which is preliminary data.</text>
</comment>
<keyword evidence="3" id="KW-1185">Reference proteome</keyword>
<reference evidence="2 3" key="1">
    <citation type="submission" date="2020-04" db="EMBL/GenBank/DDBJ databases">
        <title>Novel species.</title>
        <authorList>
            <person name="Teo W.F.A."/>
            <person name="Lipun K."/>
            <person name="Srisuk N."/>
            <person name="Duangmal K."/>
        </authorList>
    </citation>
    <scope>NUCLEOTIDE SEQUENCE [LARGE SCALE GENOMIC DNA]</scope>
    <source>
        <strain evidence="2 3">K13G38</strain>
    </source>
</reference>
<protein>
    <submittedName>
        <fullName evidence="2">Uncharacterized protein</fullName>
    </submittedName>
</protein>